<dbReference type="STRING" id="582680.RS86_01042"/>
<dbReference type="InterPro" id="IPR011991">
    <property type="entry name" value="ArsR-like_HTH"/>
</dbReference>
<dbReference type="InterPro" id="IPR013538">
    <property type="entry name" value="ASHA1/2-like_C"/>
</dbReference>
<accession>A0A0F0LPS0</accession>
<dbReference type="Gene3D" id="1.10.10.10">
    <property type="entry name" value="Winged helix-like DNA-binding domain superfamily/Winged helix DNA-binding domain"/>
    <property type="match status" value="1"/>
</dbReference>
<keyword evidence="3" id="KW-0238">DNA-binding</keyword>
<evidence type="ECO:0000259" key="6">
    <source>
        <dbReference type="PROSITE" id="PS50987"/>
    </source>
</evidence>
<organism evidence="7 8">
    <name type="scientific">Microbacterium azadirachtae</name>
    <dbReference type="NCBI Taxonomy" id="582680"/>
    <lineage>
        <taxon>Bacteria</taxon>
        <taxon>Bacillati</taxon>
        <taxon>Actinomycetota</taxon>
        <taxon>Actinomycetes</taxon>
        <taxon>Micrococcales</taxon>
        <taxon>Microbacteriaceae</taxon>
        <taxon>Microbacterium</taxon>
    </lineage>
</organism>
<protein>
    <submittedName>
        <fullName evidence="7">HTH-type transcriptional regulator</fullName>
    </submittedName>
</protein>
<dbReference type="PRINTS" id="PR00778">
    <property type="entry name" value="HTHARSR"/>
</dbReference>
<dbReference type="Gene3D" id="3.30.530.20">
    <property type="match status" value="1"/>
</dbReference>
<dbReference type="SUPFAM" id="SSF46785">
    <property type="entry name" value="Winged helix' DNA-binding domain"/>
    <property type="match status" value="1"/>
</dbReference>
<keyword evidence="8" id="KW-1185">Reference proteome</keyword>
<dbReference type="InterPro" id="IPR023393">
    <property type="entry name" value="START-like_dom_sf"/>
</dbReference>
<dbReference type="CDD" id="cd07814">
    <property type="entry name" value="SRPBCC_CalC_Aha1-like"/>
    <property type="match status" value="1"/>
</dbReference>
<evidence type="ECO:0000313" key="8">
    <source>
        <dbReference type="Proteomes" id="UP000033740"/>
    </source>
</evidence>
<comment type="caution">
    <text evidence="7">The sequence shown here is derived from an EMBL/GenBank/DDBJ whole genome shotgun (WGS) entry which is preliminary data.</text>
</comment>
<comment type="similarity">
    <text evidence="1">Belongs to the AHA1 family.</text>
</comment>
<gene>
    <name evidence="7" type="ORF">RS86_01042</name>
</gene>
<dbReference type="Pfam" id="PF08327">
    <property type="entry name" value="AHSA1"/>
    <property type="match status" value="1"/>
</dbReference>
<evidence type="ECO:0000256" key="2">
    <source>
        <dbReference type="ARBA" id="ARBA00023015"/>
    </source>
</evidence>
<keyword evidence="4" id="KW-0804">Transcription</keyword>
<reference evidence="7 8" key="1">
    <citation type="submission" date="2015-02" db="EMBL/GenBank/DDBJ databases">
        <title>Draft genome sequences of ten Microbacterium spp. with emphasis on heavy metal contaminated environments.</title>
        <authorList>
            <person name="Corretto E."/>
        </authorList>
    </citation>
    <scope>NUCLEOTIDE SEQUENCE [LARGE SCALE GENOMIC DNA]</scope>
    <source>
        <strain evidence="7 8">ARN176</strain>
    </source>
</reference>
<evidence type="ECO:0000256" key="5">
    <source>
        <dbReference type="SAM" id="MobiDB-lite"/>
    </source>
</evidence>
<dbReference type="SMART" id="SM00418">
    <property type="entry name" value="HTH_ARSR"/>
    <property type="match status" value="1"/>
</dbReference>
<dbReference type="Pfam" id="PF12840">
    <property type="entry name" value="HTH_20"/>
    <property type="match status" value="1"/>
</dbReference>
<dbReference type="InterPro" id="IPR036390">
    <property type="entry name" value="WH_DNA-bd_sf"/>
</dbReference>
<evidence type="ECO:0000313" key="7">
    <source>
        <dbReference type="EMBL" id="KJL34255.1"/>
    </source>
</evidence>
<dbReference type="NCBIfam" id="NF033788">
    <property type="entry name" value="HTH_metalloreg"/>
    <property type="match status" value="1"/>
</dbReference>
<dbReference type="InterPro" id="IPR051081">
    <property type="entry name" value="HTH_MetalResp_TranReg"/>
</dbReference>
<keyword evidence="2" id="KW-0805">Transcription regulation</keyword>
<dbReference type="EMBL" id="JYIX01000029">
    <property type="protein sequence ID" value="KJL34255.1"/>
    <property type="molecule type" value="Genomic_DNA"/>
</dbReference>
<dbReference type="InterPro" id="IPR036388">
    <property type="entry name" value="WH-like_DNA-bd_sf"/>
</dbReference>
<dbReference type="PROSITE" id="PS50987">
    <property type="entry name" value="HTH_ARSR_2"/>
    <property type="match status" value="1"/>
</dbReference>
<name>A0A0F0LPS0_9MICO</name>
<dbReference type="RefSeq" id="WP_082076582.1">
    <property type="nucleotide sequence ID" value="NZ_JYIX01000029.1"/>
</dbReference>
<proteinExistence type="inferred from homology"/>
<dbReference type="CDD" id="cd00090">
    <property type="entry name" value="HTH_ARSR"/>
    <property type="match status" value="1"/>
</dbReference>
<dbReference type="SUPFAM" id="SSF55961">
    <property type="entry name" value="Bet v1-like"/>
    <property type="match status" value="1"/>
</dbReference>
<dbReference type="InterPro" id="IPR001845">
    <property type="entry name" value="HTH_ArsR_DNA-bd_dom"/>
</dbReference>
<dbReference type="GO" id="GO:0003700">
    <property type="term" value="F:DNA-binding transcription factor activity"/>
    <property type="evidence" value="ECO:0007669"/>
    <property type="project" value="InterPro"/>
</dbReference>
<feature type="region of interest" description="Disordered" evidence="5">
    <location>
        <begin position="1"/>
        <end position="24"/>
    </location>
</feature>
<dbReference type="PATRIC" id="fig|582680.6.peg.1072"/>
<sequence length="281" mass="29131">MSDPGGAPASGDLAGGVPGSADPQRAFAAMGEPTRFRILEVLAASASTVGGVAEAIGALQPQTTKHLQALEAAGLVTIHKLGRRRVVSLDSAAFASLATWLGGWAQADRDDQALQAYGRAIAQEEAAPGGARAFSLRAEVGADIDAVWRAWTDPASAARWWAPPHFDVRELSIAPEAGAHIRFALGEPGGATYRSEGRVIEADPGRRLVFALAPVDEAGEALFAAVHTVELRAAGDTTVVDLRIEADGVRSGAVEAIAGLEQGWTQLLQGLTVLFDDGTLV</sequence>
<dbReference type="Proteomes" id="UP000033740">
    <property type="component" value="Unassembled WGS sequence"/>
</dbReference>
<dbReference type="PANTHER" id="PTHR33154">
    <property type="entry name" value="TRANSCRIPTIONAL REGULATOR, ARSR FAMILY"/>
    <property type="match status" value="1"/>
</dbReference>
<feature type="domain" description="HTH arsR-type" evidence="6">
    <location>
        <begin position="15"/>
        <end position="109"/>
    </location>
</feature>
<evidence type="ECO:0000256" key="3">
    <source>
        <dbReference type="ARBA" id="ARBA00023125"/>
    </source>
</evidence>
<dbReference type="PANTHER" id="PTHR33154:SF33">
    <property type="entry name" value="TRANSCRIPTIONAL REPRESSOR SDPR"/>
    <property type="match status" value="1"/>
</dbReference>
<evidence type="ECO:0000256" key="4">
    <source>
        <dbReference type="ARBA" id="ARBA00023163"/>
    </source>
</evidence>
<dbReference type="AlphaFoldDB" id="A0A0F0LPS0"/>
<evidence type="ECO:0000256" key="1">
    <source>
        <dbReference type="ARBA" id="ARBA00006817"/>
    </source>
</evidence>
<dbReference type="GO" id="GO:0003677">
    <property type="term" value="F:DNA binding"/>
    <property type="evidence" value="ECO:0007669"/>
    <property type="project" value="UniProtKB-KW"/>
</dbReference>